<protein>
    <submittedName>
        <fullName evidence="1">Uncharacterized protein</fullName>
    </submittedName>
</protein>
<dbReference type="AlphaFoldDB" id="A0AAV8XL35"/>
<accession>A0AAV8XL35</accession>
<comment type="caution">
    <text evidence="1">The sequence shown here is derived from an EMBL/GenBank/DDBJ whole genome shotgun (WGS) entry which is preliminary data.</text>
</comment>
<sequence length="134" mass="14788">MITTEGASGNIALTVCCEVANASFTPVSIPLIDYGLYGFLNGGVESDIVYEKTDFMSNLGSDSHVELRLNSWTGHGGHVMDLNSRFSHFTTLLLVLVDQIKYNRGVCFAYSAQKSNLPTPNCVLDYTRKWKLNT</sequence>
<keyword evidence="2" id="KW-1185">Reference proteome</keyword>
<dbReference type="EMBL" id="JAPWTK010000499">
    <property type="protein sequence ID" value="KAJ8939249.1"/>
    <property type="molecule type" value="Genomic_DNA"/>
</dbReference>
<name>A0AAV8XL35_9CUCU</name>
<reference evidence="1" key="1">
    <citation type="journal article" date="2023" name="Insect Mol. Biol.">
        <title>Genome sequencing provides insights into the evolution of gene families encoding plant cell wall-degrading enzymes in longhorned beetles.</title>
        <authorList>
            <person name="Shin N.R."/>
            <person name="Okamura Y."/>
            <person name="Kirsch R."/>
            <person name="Pauchet Y."/>
        </authorList>
    </citation>
    <scope>NUCLEOTIDE SEQUENCE</scope>
    <source>
        <strain evidence="1">AMC_N1</strain>
    </source>
</reference>
<proteinExistence type="predicted"/>
<organism evidence="1 2">
    <name type="scientific">Aromia moschata</name>
    <dbReference type="NCBI Taxonomy" id="1265417"/>
    <lineage>
        <taxon>Eukaryota</taxon>
        <taxon>Metazoa</taxon>
        <taxon>Ecdysozoa</taxon>
        <taxon>Arthropoda</taxon>
        <taxon>Hexapoda</taxon>
        <taxon>Insecta</taxon>
        <taxon>Pterygota</taxon>
        <taxon>Neoptera</taxon>
        <taxon>Endopterygota</taxon>
        <taxon>Coleoptera</taxon>
        <taxon>Polyphaga</taxon>
        <taxon>Cucujiformia</taxon>
        <taxon>Chrysomeloidea</taxon>
        <taxon>Cerambycidae</taxon>
        <taxon>Cerambycinae</taxon>
        <taxon>Callichromatini</taxon>
        <taxon>Aromia</taxon>
    </lineage>
</organism>
<dbReference type="Proteomes" id="UP001162162">
    <property type="component" value="Unassembled WGS sequence"/>
</dbReference>
<evidence type="ECO:0000313" key="1">
    <source>
        <dbReference type="EMBL" id="KAJ8939249.1"/>
    </source>
</evidence>
<evidence type="ECO:0000313" key="2">
    <source>
        <dbReference type="Proteomes" id="UP001162162"/>
    </source>
</evidence>
<gene>
    <name evidence="1" type="ORF">NQ318_015207</name>
</gene>